<protein>
    <submittedName>
        <fullName evidence="1">Uncharacterized protein</fullName>
    </submittedName>
</protein>
<dbReference type="EMBL" id="JACPSX010000094">
    <property type="protein sequence ID" value="MBI3014459.1"/>
    <property type="molecule type" value="Genomic_DNA"/>
</dbReference>
<evidence type="ECO:0000313" key="2">
    <source>
        <dbReference type="Proteomes" id="UP000741360"/>
    </source>
</evidence>
<proteinExistence type="predicted"/>
<evidence type="ECO:0000313" key="1">
    <source>
        <dbReference type="EMBL" id="MBI3014459.1"/>
    </source>
</evidence>
<sequence>MFEIYSRKIAKSRLIMGFSEFFRCFRESTSPAGAGPCWENLRAIKEDTGACAASIQSMAWWGLKTLGIPEKITGYGKLLETLG</sequence>
<dbReference type="AlphaFoldDB" id="A0A932GNY2"/>
<accession>A0A932GNY2</accession>
<name>A0A932GNY2_UNCTE</name>
<reference evidence="1" key="1">
    <citation type="submission" date="2020-07" db="EMBL/GenBank/DDBJ databases">
        <title>Huge and variable diversity of episymbiotic CPR bacteria and DPANN archaea in groundwater ecosystems.</title>
        <authorList>
            <person name="He C.Y."/>
            <person name="Keren R."/>
            <person name="Whittaker M."/>
            <person name="Farag I.F."/>
            <person name="Doudna J."/>
            <person name="Cate J.H.D."/>
            <person name="Banfield J.F."/>
        </authorList>
    </citation>
    <scope>NUCLEOTIDE SEQUENCE</scope>
    <source>
        <strain evidence="1">NC_groundwater_717_Ag_S-0.2um_59_8</strain>
    </source>
</reference>
<dbReference type="Proteomes" id="UP000741360">
    <property type="component" value="Unassembled WGS sequence"/>
</dbReference>
<gene>
    <name evidence="1" type="ORF">HYY65_05230</name>
</gene>
<dbReference type="InterPro" id="IPR053714">
    <property type="entry name" value="Iso_Racemase_Enz_sf"/>
</dbReference>
<dbReference type="Gene3D" id="3.40.50.12500">
    <property type="match status" value="1"/>
</dbReference>
<organism evidence="1 2">
    <name type="scientific">Tectimicrobiota bacterium</name>
    <dbReference type="NCBI Taxonomy" id="2528274"/>
    <lineage>
        <taxon>Bacteria</taxon>
        <taxon>Pseudomonadati</taxon>
        <taxon>Nitrospinota/Tectimicrobiota group</taxon>
        <taxon>Candidatus Tectimicrobiota</taxon>
    </lineage>
</organism>
<comment type="caution">
    <text evidence="1">The sequence shown here is derived from an EMBL/GenBank/DDBJ whole genome shotgun (WGS) entry which is preliminary data.</text>
</comment>